<dbReference type="EMBL" id="MFLF01000016">
    <property type="protein sequence ID" value="OGG59372.1"/>
    <property type="molecule type" value="Genomic_DNA"/>
</dbReference>
<sequence>MKSDITIITGTDGKMLVDINMQIGNSCDTTAALALALLRAFGVAGGAVETPPRIPESQQQDERLKGSQS</sequence>
<comment type="caution">
    <text evidence="2">The sequence shown here is derived from an EMBL/GenBank/DDBJ whole genome shotgun (WGS) entry which is preliminary data.</text>
</comment>
<name>A0A1F6DEA9_9BACT</name>
<dbReference type="STRING" id="1798492.A3C89_02615"/>
<accession>A0A1F6DEA9</accession>
<evidence type="ECO:0000313" key="2">
    <source>
        <dbReference type="EMBL" id="OGG59372.1"/>
    </source>
</evidence>
<reference evidence="2 3" key="1">
    <citation type="journal article" date="2016" name="Nat. Commun.">
        <title>Thousands of microbial genomes shed light on interconnected biogeochemical processes in an aquifer system.</title>
        <authorList>
            <person name="Anantharaman K."/>
            <person name="Brown C.T."/>
            <person name="Hug L.A."/>
            <person name="Sharon I."/>
            <person name="Castelle C.J."/>
            <person name="Probst A.J."/>
            <person name="Thomas B.C."/>
            <person name="Singh A."/>
            <person name="Wilkins M.J."/>
            <person name="Karaoz U."/>
            <person name="Brodie E.L."/>
            <person name="Williams K.H."/>
            <person name="Hubbard S.S."/>
            <person name="Banfield J.F."/>
        </authorList>
    </citation>
    <scope>NUCLEOTIDE SEQUENCE [LARGE SCALE GENOMIC DNA]</scope>
</reference>
<proteinExistence type="predicted"/>
<feature type="region of interest" description="Disordered" evidence="1">
    <location>
        <begin position="48"/>
        <end position="69"/>
    </location>
</feature>
<dbReference type="AlphaFoldDB" id="A0A1F6DEA9"/>
<feature type="compositionally biased region" description="Basic and acidic residues" evidence="1">
    <location>
        <begin position="60"/>
        <end position="69"/>
    </location>
</feature>
<protein>
    <submittedName>
        <fullName evidence="2">Uncharacterized protein</fullName>
    </submittedName>
</protein>
<evidence type="ECO:0000313" key="3">
    <source>
        <dbReference type="Proteomes" id="UP000178794"/>
    </source>
</evidence>
<dbReference type="Proteomes" id="UP000178794">
    <property type="component" value="Unassembled WGS sequence"/>
</dbReference>
<organism evidence="2 3">
    <name type="scientific">Candidatus Kaiserbacteria bacterium RIFCSPHIGHO2_02_FULL_50_50</name>
    <dbReference type="NCBI Taxonomy" id="1798492"/>
    <lineage>
        <taxon>Bacteria</taxon>
        <taxon>Candidatus Kaiseribacteriota</taxon>
    </lineage>
</organism>
<evidence type="ECO:0000256" key="1">
    <source>
        <dbReference type="SAM" id="MobiDB-lite"/>
    </source>
</evidence>
<gene>
    <name evidence="2" type="ORF">A3C89_02615</name>
</gene>